<proteinExistence type="predicted"/>
<comment type="caution">
    <text evidence="1">The sequence shown here is derived from an EMBL/GenBank/DDBJ whole genome shotgun (WGS) entry which is preliminary data.</text>
</comment>
<keyword evidence="2" id="KW-1185">Reference proteome</keyword>
<protein>
    <submittedName>
        <fullName evidence="1">Uncharacterized protein</fullName>
    </submittedName>
</protein>
<evidence type="ECO:0000313" key="2">
    <source>
        <dbReference type="Proteomes" id="UP001202052"/>
    </source>
</evidence>
<dbReference type="Proteomes" id="UP001202052">
    <property type="component" value="Unassembled WGS sequence"/>
</dbReference>
<evidence type="ECO:0000313" key="1">
    <source>
        <dbReference type="EMBL" id="MCL3999217.1"/>
    </source>
</evidence>
<reference evidence="1 2" key="1">
    <citation type="submission" date="2022-05" db="EMBL/GenBank/DDBJ databases">
        <title>Genome Resource of Streptomyces lavenduligriseus GA1-1, a Strain with Broad-Spectrum Antifungal Activity against Phytopathogenic Fungi.</title>
        <authorList>
            <person name="Qi D."/>
        </authorList>
    </citation>
    <scope>NUCLEOTIDE SEQUENCE [LARGE SCALE GENOMIC DNA]</scope>
    <source>
        <strain evidence="1 2">GA1-1</strain>
    </source>
</reference>
<gene>
    <name evidence="1" type="ORF">M4438_38020</name>
</gene>
<dbReference type="EMBL" id="JAMCCK010000205">
    <property type="protein sequence ID" value="MCL3999217.1"/>
    <property type="molecule type" value="Genomic_DNA"/>
</dbReference>
<name>A0ABT0P872_9ACTN</name>
<feature type="non-terminal residue" evidence="1">
    <location>
        <position position="113"/>
    </location>
</feature>
<accession>A0ABT0P872</accession>
<sequence>MPGLSAPPVLAPGLAPVADRGPVERAVVDGALAAAGPETLVRADVPQPDGSVRLYAAWTNGGGPLGDHIDRVALARGLDAWSWVEILTHCARTTHRGRIEVRTHPLRQVLADV</sequence>
<organism evidence="1 2">
    <name type="scientific">Streptomyces lavenduligriseus</name>
    <dbReference type="NCBI Taxonomy" id="67315"/>
    <lineage>
        <taxon>Bacteria</taxon>
        <taxon>Bacillati</taxon>
        <taxon>Actinomycetota</taxon>
        <taxon>Actinomycetes</taxon>
        <taxon>Kitasatosporales</taxon>
        <taxon>Streptomycetaceae</taxon>
        <taxon>Streptomyces</taxon>
    </lineage>
</organism>